<dbReference type="PANTHER" id="PTHR38478:SF1">
    <property type="entry name" value="ZINC DEPENDENT METALLOPROTEASE DOMAIN LIPOPROTEIN"/>
    <property type="match status" value="1"/>
</dbReference>
<dbReference type="SUPFAM" id="SSF55486">
    <property type="entry name" value="Metalloproteases ('zincins'), catalytic domain"/>
    <property type="match status" value="1"/>
</dbReference>
<feature type="non-terminal residue" evidence="1">
    <location>
        <position position="1"/>
    </location>
</feature>
<organism evidence="1 2">
    <name type="scientific">Nocardioides abyssi</name>
    <dbReference type="NCBI Taxonomy" id="3058370"/>
    <lineage>
        <taxon>Bacteria</taxon>
        <taxon>Bacillati</taxon>
        <taxon>Actinomycetota</taxon>
        <taxon>Actinomycetes</taxon>
        <taxon>Propionibacteriales</taxon>
        <taxon>Nocardioidaceae</taxon>
        <taxon>Nocardioides</taxon>
    </lineage>
</organism>
<dbReference type="EMBL" id="JAUHJR010000199">
    <property type="protein sequence ID" value="MDN4163747.1"/>
    <property type="molecule type" value="Genomic_DNA"/>
</dbReference>
<evidence type="ECO:0000313" key="2">
    <source>
        <dbReference type="Proteomes" id="UP001168537"/>
    </source>
</evidence>
<sequence>AGSFEVAFQDYAAPLDAPLTTRWIVRHRLEKTAPDAARSPVKEPIVYYVERGVPEPVRSALLDGAGWWSAAFERAGSIDAFRVELLPEDAHP</sequence>
<dbReference type="PANTHER" id="PTHR38478">
    <property type="entry name" value="PEPTIDASE M1A AND M12B"/>
    <property type="match status" value="1"/>
</dbReference>
<gene>
    <name evidence="1" type="ORF">QWY29_20485</name>
</gene>
<accession>A0ABT8EZY2</accession>
<protein>
    <submittedName>
        <fullName evidence="1">Uncharacterized protein</fullName>
    </submittedName>
</protein>
<feature type="non-terminal residue" evidence="1">
    <location>
        <position position="92"/>
    </location>
</feature>
<dbReference type="RefSeq" id="WP_300963065.1">
    <property type="nucleotide sequence ID" value="NZ_JAUHJR010000199.1"/>
</dbReference>
<reference evidence="1" key="1">
    <citation type="submission" date="2023-06" db="EMBL/GenBank/DDBJ databases">
        <title>Draft genome sequence of Nocardioides sp. SOB72.</title>
        <authorList>
            <person name="Zhang G."/>
        </authorList>
    </citation>
    <scope>NUCLEOTIDE SEQUENCE</scope>
    <source>
        <strain evidence="1">SOB72</strain>
    </source>
</reference>
<name>A0ABT8EZY2_9ACTN</name>
<evidence type="ECO:0000313" key="1">
    <source>
        <dbReference type="EMBL" id="MDN4163747.1"/>
    </source>
</evidence>
<dbReference type="Proteomes" id="UP001168537">
    <property type="component" value="Unassembled WGS sequence"/>
</dbReference>
<keyword evidence="2" id="KW-1185">Reference proteome</keyword>
<proteinExistence type="predicted"/>
<comment type="caution">
    <text evidence="1">The sequence shown here is derived from an EMBL/GenBank/DDBJ whole genome shotgun (WGS) entry which is preliminary data.</text>
</comment>